<dbReference type="EMBL" id="JH993342">
    <property type="protein sequence ID" value="EKX31166.1"/>
    <property type="molecule type" value="Genomic_DNA"/>
</dbReference>
<evidence type="ECO:0000313" key="3">
    <source>
        <dbReference type="Proteomes" id="UP000011087"/>
    </source>
</evidence>
<proteinExistence type="predicted"/>
<name>L1I4J2_GUITC</name>
<gene>
    <name evidence="1" type="ORF">GUITHDRAFT_122630</name>
</gene>
<dbReference type="GeneID" id="17287887"/>
<reference evidence="3" key="2">
    <citation type="submission" date="2012-11" db="EMBL/GenBank/DDBJ databases">
        <authorList>
            <person name="Kuo A."/>
            <person name="Curtis B.A."/>
            <person name="Tanifuji G."/>
            <person name="Burki F."/>
            <person name="Gruber A."/>
            <person name="Irimia M."/>
            <person name="Maruyama S."/>
            <person name="Arias M.C."/>
            <person name="Ball S.G."/>
            <person name="Gile G.H."/>
            <person name="Hirakawa Y."/>
            <person name="Hopkins J.F."/>
            <person name="Rensing S.A."/>
            <person name="Schmutz J."/>
            <person name="Symeonidi A."/>
            <person name="Elias M."/>
            <person name="Eveleigh R.J."/>
            <person name="Herman E.K."/>
            <person name="Klute M.J."/>
            <person name="Nakayama T."/>
            <person name="Obornik M."/>
            <person name="Reyes-Prieto A."/>
            <person name="Armbrust E.V."/>
            <person name="Aves S.J."/>
            <person name="Beiko R.G."/>
            <person name="Coutinho P."/>
            <person name="Dacks J.B."/>
            <person name="Durnford D.G."/>
            <person name="Fast N.M."/>
            <person name="Green B.R."/>
            <person name="Grisdale C."/>
            <person name="Hempe F."/>
            <person name="Henrissat B."/>
            <person name="Hoppner M.P."/>
            <person name="Ishida K.-I."/>
            <person name="Kim E."/>
            <person name="Koreny L."/>
            <person name="Kroth P.G."/>
            <person name="Liu Y."/>
            <person name="Malik S.-B."/>
            <person name="Maier U.G."/>
            <person name="McRose D."/>
            <person name="Mock T."/>
            <person name="Neilson J.A."/>
            <person name="Onodera N.T."/>
            <person name="Poole A.M."/>
            <person name="Pritham E.J."/>
            <person name="Richards T.A."/>
            <person name="Rocap G."/>
            <person name="Roy S.W."/>
            <person name="Sarai C."/>
            <person name="Schaack S."/>
            <person name="Shirato S."/>
            <person name="Slamovits C.H."/>
            <person name="Spencer D.F."/>
            <person name="Suzuki S."/>
            <person name="Worden A.Z."/>
            <person name="Zauner S."/>
            <person name="Barry K."/>
            <person name="Bell C."/>
            <person name="Bharti A.K."/>
            <person name="Crow J.A."/>
            <person name="Grimwood J."/>
            <person name="Kramer R."/>
            <person name="Lindquist E."/>
            <person name="Lucas S."/>
            <person name="Salamov A."/>
            <person name="McFadden G.I."/>
            <person name="Lane C.E."/>
            <person name="Keeling P.J."/>
            <person name="Gray M.W."/>
            <person name="Grigoriev I.V."/>
            <person name="Archibald J.M."/>
        </authorList>
    </citation>
    <scope>NUCLEOTIDE SEQUENCE</scope>
    <source>
        <strain evidence="3">CCMP2712</strain>
    </source>
</reference>
<protein>
    <submittedName>
        <fullName evidence="1 2">Uncharacterized protein</fullName>
    </submittedName>
</protein>
<dbReference type="EnsemblProtists" id="EKX31166">
    <property type="protein sequence ID" value="EKX31166"/>
    <property type="gene ID" value="GUITHDRAFT_122630"/>
</dbReference>
<reference evidence="2" key="3">
    <citation type="submission" date="2016-03" db="UniProtKB">
        <authorList>
            <consortium name="EnsemblProtists"/>
        </authorList>
    </citation>
    <scope>IDENTIFICATION</scope>
</reference>
<keyword evidence="3" id="KW-1185">Reference proteome</keyword>
<dbReference type="RefSeq" id="XP_005818146.1">
    <property type="nucleotide sequence ID" value="XM_005818089.1"/>
</dbReference>
<evidence type="ECO:0000313" key="2">
    <source>
        <dbReference type="EnsemblProtists" id="EKX31166"/>
    </source>
</evidence>
<dbReference type="AlphaFoldDB" id="L1I4J2"/>
<accession>L1I4J2</accession>
<evidence type="ECO:0000313" key="1">
    <source>
        <dbReference type="EMBL" id="EKX31166.1"/>
    </source>
</evidence>
<reference evidence="1 3" key="1">
    <citation type="journal article" date="2012" name="Nature">
        <title>Algal genomes reveal evolutionary mosaicism and the fate of nucleomorphs.</title>
        <authorList>
            <consortium name="DOE Joint Genome Institute"/>
            <person name="Curtis B.A."/>
            <person name="Tanifuji G."/>
            <person name="Burki F."/>
            <person name="Gruber A."/>
            <person name="Irimia M."/>
            <person name="Maruyama S."/>
            <person name="Arias M.C."/>
            <person name="Ball S.G."/>
            <person name="Gile G.H."/>
            <person name="Hirakawa Y."/>
            <person name="Hopkins J.F."/>
            <person name="Kuo A."/>
            <person name="Rensing S.A."/>
            <person name="Schmutz J."/>
            <person name="Symeonidi A."/>
            <person name="Elias M."/>
            <person name="Eveleigh R.J."/>
            <person name="Herman E.K."/>
            <person name="Klute M.J."/>
            <person name="Nakayama T."/>
            <person name="Obornik M."/>
            <person name="Reyes-Prieto A."/>
            <person name="Armbrust E.V."/>
            <person name="Aves S.J."/>
            <person name="Beiko R.G."/>
            <person name="Coutinho P."/>
            <person name="Dacks J.B."/>
            <person name="Durnford D.G."/>
            <person name="Fast N.M."/>
            <person name="Green B.R."/>
            <person name="Grisdale C.J."/>
            <person name="Hempel F."/>
            <person name="Henrissat B."/>
            <person name="Hoppner M.P."/>
            <person name="Ishida K."/>
            <person name="Kim E."/>
            <person name="Koreny L."/>
            <person name="Kroth P.G."/>
            <person name="Liu Y."/>
            <person name="Malik S.B."/>
            <person name="Maier U.G."/>
            <person name="McRose D."/>
            <person name="Mock T."/>
            <person name="Neilson J.A."/>
            <person name="Onodera N.T."/>
            <person name="Poole A.M."/>
            <person name="Pritham E.J."/>
            <person name="Richards T.A."/>
            <person name="Rocap G."/>
            <person name="Roy S.W."/>
            <person name="Sarai C."/>
            <person name="Schaack S."/>
            <person name="Shirato S."/>
            <person name="Slamovits C.H."/>
            <person name="Spencer D.F."/>
            <person name="Suzuki S."/>
            <person name="Worden A.Z."/>
            <person name="Zauner S."/>
            <person name="Barry K."/>
            <person name="Bell C."/>
            <person name="Bharti A.K."/>
            <person name="Crow J.A."/>
            <person name="Grimwood J."/>
            <person name="Kramer R."/>
            <person name="Lindquist E."/>
            <person name="Lucas S."/>
            <person name="Salamov A."/>
            <person name="McFadden G.I."/>
            <person name="Lane C.E."/>
            <person name="Keeling P.J."/>
            <person name="Gray M.W."/>
            <person name="Grigoriev I.V."/>
            <person name="Archibald J.M."/>
        </authorList>
    </citation>
    <scope>NUCLEOTIDE SEQUENCE</scope>
    <source>
        <strain evidence="1 3">CCMP2712</strain>
    </source>
</reference>
<sequence length="131" mass="15097">MARNCASKQNRWHCMSMSSPRPRLQAAKTSLNVAWDNKFLQALDTSRQRPLICNLLQQHYIDYPVKASESKRKLGNSESAEMIDCMKKKNVEHQRALFGDNLAKINEWKRASGRYSAELLDVMINEIMLSP</sequence>
<organism evidence="1">
    <name type="scientific">Guillardia theta (strain CCMP2712)</name>
    <name type="common">Cryptophyte</name>
    <dbReference type="NCBI Taxonomy" id="905079"/>
    <lineage>
        <taxon>Eukaryota</taxon>
        <taxon>Cryptophyceae</taxon>
        <taxon>Pyrenomonadales</taxon>
        <taxon>Geminigeraceae</taxon>
        <taxon>Guillardia</taxon>
    </lineage>
</organism>
<dbReference type="PaxDb" id="55529-EKX31166"/>
<dbReference type="Proteomes" id="UP000011087">
    <property type="component" value="Unassembled WGS sequence"/>
</dbReference>
<dbReference type="HOGENOM" id="CLU_1931560_0_0_1"/>
<dbReference type="KEGG" id="gtt:GUITHDRAFT_122630"/>